<evidence type="ECO:0008006" key="4">
    <source>
        <dbReference type="Google" id="ProtNLM"/>
    </source>
</evidence>
<feature type="transmembrane region" description="Helical" evidence="1">
    <location>
        <begin position="202"/>
        <end position="227"/>
    </location>
</feature>
<dbReference type="KEGG" id="hdt:HYPDE_32418"/>
<feature type="transmembrane region" description="Helical" evidence="1">
    <location>
        <begin position="412"/>
        <end position="432"/>
    </location>
</feature>
<gene>
    <name evidence="2" type="ORF">HYPDE_32418</name>
</gene>
<evidence type="ECO:0000256" key="1">
    <source>
        <dbReference type="SAM" id="Phobius"/>
    </source>
</evidence>
<dbReference type="HOGENOM" id="CLU_034656_0_0_5"/>
<feature type="transmembrane region" description="Helical" evidence="1">
    <location>
        <begin position="386"/>
        <end position="406"/>
    </location>
</feature>
<protein>
    <recommendedName>
        <fullName evidence="4">Transmembrane protein</fullName>
    </recommendedName>
</protein>
<dbReference type="eggNOG" id="COG3278">
    <property type="taxonomic scope" value="Bacteria"/>
</dbReference>
<evidence type="ECO:0000313" key="2">
    <source>
        <dbReference type="EMBL" id="AGK58157.1"/>
    </source>
</evidence>
<keyword evidence="1" id="KW-0812">Transmembrane</keyword>
<evidence type="ECO:0000313" key="3">
    <source>
        <dbReference type="Proteomes" id="UP000005952"/>
    </source>
</evidence>
<dbReference type="AlphaFoldDB" id="N0B7C4"/>
<feature type="transmembrane region" description="Helical" evidence="1">
    <location>
        <begin position="93"/>
        <end position="113"/>
    </location>
</feature>
<accession>N0B7C4</accession>
<feature type="transmembrane region" description="Helical" evidence="1">
    <location>
        <begin position="156"/>
        <end position="182"/>
    </location>
</feature>
<keyword evidence="3" id="KW-1185">Reference proteome</keyword>
<dbReference type="Proteomes" id="UP000005952">
    <property type="component" value="Chromosome"/>
</dbReference>
<feature type="transmembrane region" description="Helical" evidence="1">
    <location>
        <begin position="265"/>
        <end position="283"/>
    </location>
</feature>
<feature type="transmembrane region" description="Helical" evidence="1">
    <location>
        <begin position="304"/>
        <end position="325"/>
    </location>
</feature>
<keyword evidence="1" id="KW-1133">Transmembrane helix</keyword>
<name>N0B7C4_9HYPH</name>
<feature type="transmembrane region" description="Helical" evidence="1">
    <location>
        <begin position="62"/>
        <end position="86"/>
    </location>
</feature>
<keyword evidence="1" id="KW-0472">Membrane</keyword>
<dbReference type="STRING" id="670307.HYPDE_32418"/>
<proteinExistence type="predicted"/>
<feature type="transmembrane region" description="Helical" evidence="1">
    <location>
        <begin position="331"/>
        <end position="349"/>
    </location>
</feature>
<reference evidence="2 3" key="1">
    <citation type="journal article" date="2013" name="Genome Announc.">
        <title>Genome sequences for three denitrifying bacterial strains isolated from a uranium- and nitrate-contaminated subsurface environment.</title>
        <authorList>
            <person name="Venkatramanan R."/>
            <person name="Prakash O."/>
            <person name="Woyke T."/>
            <person name="Chain P."/>
            <person name="Goodwin L.A."/>
            <person name="Watson D."/>
            <person name="Brooks S."/>
            <person name="Kostka J.E."/>
            <person name="Green S.J."/>
        </authorList>
    </citation>
    <scope>NUCLEOTIDE SEQUENCE [LARGE SCALE GENOMIC DNA]</scope>
    <source>
        <strain evidence="2 3">1NES1</strain>
    </source>
</reference>
<organism evidence="2 3">
    <name type="scientific">Hyphomicrobium denitrificans 1NES1</name>
    <dbReference type="NCBI Taxonomy" id="670307"/>
    <lineage>
        <taxon>Bacteria</taxon>
        <taxon>Pseudomonadati</taxon>
        <taxon>Pseudomonadota</taxon>
        <taxon>Alphaproteobacteria</taxon>
        <taxon>Hyphomicrobiales</taxon>
        <taxon>Hyphomicrobiaceae</taxon>
        <taxon>Hyphomicrobium</taxon>
    </lineage>
</organism>
<dbReference type="EMBL" id="CP005587">
    <property type="protein sequence ID" value="AGK58157.1"/>
    <property type="molecule type" value="Genomic_DNA"/>
</dbReference>
<feature type="transmembrane region" description="Helical" evidence="1">
    <location>
        <begin position="125"/>
        <end position="144"/>
    </location>
</feature>
<sequence>MVSAPIMRRDLAMVGVALSRWTMTYFAVALVALLVAECLMAAGFGYPAVAAGAPETLALVHIISIGWLSLLMCGALFQFVPVLVASPLHDSSLPLPTLGCLVAGLIVLLLGFLKLGGEIDLEFSYFPVAAALLSLGFALVLWNLGRTLWAARPLPLPARFVVVGLFSAAATVSLGATFALVLGGTSNGTLLNIASLGLPIHIAAGLGGWLTCTAIGVSYRLLAMFMLAPDLDGPTARGALYSGAVALAVAVVGGVVAIFAGGNLAAVLGAAGLLGLLAVVLYGRDVLFLYRARKRRKIELNSRMAGLALVNLAMATTLIIVLLGAGKFEHHVAAVVFLVAFGWLTGLGLSKLYKIIPFLTWLECYGPIIGKAPTPRVQDLVTENRAIKWFVLYFFAVWAATAALFLEAPMAFRGAAAAMLIATIGIVVQLVMSRRLVDVKAALRLPDGVRKPRLLFSRAP</sequence>
<feature type="transmembrane region" description="Helical" evidence="1">
    <location>
        <begin position="239"/>
        <end position="259"/>
    </location>
</feature>